<dbReference type="SMART" id="SM00184">
    <property type="entry name" value="RING"/>
    <property type="match status" value="1"/>
</dbReference>
<dbReference type="Pfam" id="PF13639">
    <property type="entry name" value="zf-RING_2"/>
    <property type="match status" value="1"/>
</dbReference>
<dbReference type="PROSITE" id="PS50089">
    <property type="entry name" value="ZF_RING_2"/>
    <property type="match status" value="1"/>
</dbReference>
<dbReference type="PANTHER" id="PTHR14155">
    <property type="entry name" value="RING FINGER DOMAIN-CONTAINING"/>
    <property type="match status" value="1"/>
</dbReference>
<keyword evidence="4 8" id="KW-0863">Zinc-finger</keyword>
<keyword evidence="9" id="KW-0472">Membrane</keyword>
<dbReference type="Gene3D" id="3.30.40.10">
    <property type="entry name" value="Zinc/RING finger domain, C3HC4 (zinc finger)"/>
    <property type="match status" value="1"/>
</dbReference>
<keyword evidence="9" id="KW-0812">Transmembrane</keyword>
<comment type="catalytic activity">
    <reaction evidence="1">
        <text>S-ubiquitinyl-[E2 ubiquitin-conjugating enzyme]-L-cysteine + [acceptor protein]-L-lysine = [E2 ubiquitin-conjugating enzyme]-L-cysteine + N(6)-ubiquitinyl-[acceptor protein]-L-lysine.</text>
        <dbReference type="EC" id="2.3.2.27"/>
    </reaction>
</comment>
<keyword evidence="6" id="KW-0862">Zinc</keyword>
<evidence type="ECO:0000256" key="6">
    <source>
        <dbReference type="ARBA" id="ARBA00022833"/>
    </source>
</evidence>
<accession>A0ABQ9MTP0</accession>
<dbReference type="Proteomes" id="UP001174677">
    <property type="component" value="Chromosome 4"/>
</dbReference>
<evidence type="ECO:0000256" key="2">
    <source>
        <dbReference type="ARBA" id="ARBA00012483"/>
    </source>
</evidence>
<dbReference type="EMBL" id="JARPOI010000004">
    <property type="protein sequence ID" value="KAJ9182750.1"/>
    <property type="molecule type" value="Genomic_DNA"/>
</dbReference>
<evidence type="ECO:0000256" key="3">
    <source>
        <dbReference type="ARBA" id="ARBA00022723"/>
    </source>
</evidence>
<evidence type="ECO:0000256" key="8">
    <source>
        <dbReference type="PROSITE-ProRule" id="PRU00175"/>
    </source>
</evidence>
<keyword evidence="9" id="KW-1133">Transmembrane helix</keyword>
<dbReference type="CDD" id="cd16461">
    <property type="entry name" value="RING-H2_EL5-like"/>
    <property type="match status" value="1"/>
</dbReference>
<protein>
    <recommendedName>
        <fullName evidence="2">RING-type E3 ubiquitin transferase</fullName>
        <ecNumber evidence="2">2.3.2.27</ecNumber>
    </recommendedName>
</protein>
<keyword evidence="12" id="KW-1185">Reference proteome</keyword>
<dbReference type="EC" id="2.3.2.27" evidence="2"/>
<gene>
    <name evidence="11" type="ORF">P3X46_006708</name>
</gene>
<reference evidence="11" key="1">
    <citation type="journal article" date="2023" name="Plant Biotechnol. J.">
        <title>Chromosome-level wild Hevea brasiliensis genome provides new tools for genomic-assisted breeding and valuable loci to elevate rubber yield.</title>
        <authorList>
            <person name="Cheng H."/>
            <person name="Song X."/>
            <person name="Hu Y."/>
            <person name="Wu T."/>
            <person name="Yang Q."/>
            <person name="An Z."/>
            <person name="Feng S."/>
            <person name="Deng Z."/>
            <person name="Wu W."/>
            <person name="Zeng X."/>
            <person name="Tu M."/>
            <person name="Wang X."/>
            <person name="Huang H."/>
        </authorList>
    </citation>
    <scope>NUCLEOTIDE SEQUENCE</scope>
    <source>
        <strain evidence="11">MT/VB/25A 57/8</strain>
    </source>
</reference>
<evidence type="ECO:0000313" key="11">
    <source>
        <dbReference type="EMBL" id="KAJ9182750.1"/>
    </source>
</evidence>
<dbReference type="InterPro" id="IPR053238">
    <property type="entry name" value="RING-H2_zinc_finger"/>
</dbReference>
<feature type="domain" description="RING-type" evidence="10">
    <location>
        <begin position="138"/>
        <end position="181"/>
    </location>
</feature>
<keyword evidence="3" id="KW-0479">Metal-binding</keyword>
<evidence type="ECO:0000256" key="7">
    <source>
        <dbReference type="ARBA" id="ARBA00024209"/>
    </source>
</evidence>
<keyword evidence="5" id="KW-0833">Ubl conjugation pathway</keyword>
<organism evidence="11 12">
    <name type="scientific">Hevea brasiliensis</name>
    <name type="common">Para rubber tree</name>
    <name type="synonym">Siphonia brasiliensis</name>
    <dbReference type="NCBI Taxonomy" id="3981"/>
    <lineage>
        <taxon>Eukaryota</taxon>
        <taxon>Viridiplantae</taxon>
        <taxon>Streptophyta</taxon>
        <taxon>Embryophyta</taxon>
        <taxon>Tracheophyta</taxon>
        <taxon>Spermatophyta</taxon>
        <taxon>Magnoliopsida</taxon>
        <taxon>eudicotyledons</taxon>
        <taxon>Gunneridae</taxon>
        <taxon>Pentapetalae</taxon>
        <taxon>rosids</taxon>
        <taxon>fabids</taxon>
        <taxon>Malpighiales</taxon>
        <taxon>Euphorbiaceae</taxon>
        <taxon>Crotonoideae</taxon>
        <taxon>Micrandreae</taxon>
        <taxon>Hevea</taxon>
    </lineage>
</organism>
<comment type="similarity">
    <text evidence="7">Belongs to the RING-type zinc finger family. ATL subfamily.</text>
</comment>
<evidence type="ECO:0000256" key="4">
    <source>
        <dbReference type="ARBA" id="ARBA00022771"/>
    </source>
</evidence>
<sequence>MILVGIPGYHRLLSHPLNVQPLPSFSLQNEGTYTYSTEPSTHSSSNIITWWWIPMLVAVTVLFFLIFLQCYIWFKNLRGRVRVIDIELAITWNEDDHSVPAATAAAAAAPTKPWLTAEALEEAFPTFAHGKIVKSDECAICLEEFKEGEKCRMLVPSCVHIFHKDCIDTWLSEDTRCPLCRAVLFS</sequence>
<evidence type="ECO:0000259" key="10">
    <source>
        <dbReference type="PROSITE" id="PS50089"/>
    </source>
</evidence>
<dbReference type="InterPro" id="IPR013083">
    <property type="entry name" value="Znf_RING/FYVE/PHD"/>
</dbReference>
<name>A0ABQ9MTP0_HEVBR</name>
<feature type="transmembrane region" description="Helical" evidence="9">
    <location>
        <begin position="50"/>
        <end position="74"/>
    </location>
</feature>
<dbReference type="PANTHER" id="PTHR14155:SF627">
    <property type="entry name" value="OS06G0192800 PROTEIN"/>
    <property type="match status" value="1"/>
</dbReference>
<evidence type="ECO:0000256" key="5">
    <source>
        <dbReference type="ARBA" id="ARBA00022786"/>
    </source>
</evidence>
<dbReference type="SUPFAM" id="SSF57850">
    <property type="entry name" value="RING/U-box"/>
    <property type="match status" value="1"/>
</dbReference>
<dbReference type="InterPro" id="IPR001841">
    <property type="entry name" value="Znf_RING"/>
</dbReference>
<evidence type="ECO:0000256" key="9">
    <source>
        <dbReference type="SAM" id="Phobius"/>
    </source>
</evidence>
<proteinExistence type="inferred from homology"/>
<evidence type="ECO:0000313" key="12">
    <source>
        <dbReference type="Proteomes" id="UP001174677"/>
    </source>
</evidence>
<comment type="caution">
    <text evidence="11">The sequence shown here is derived from an EMBL/GenBank/DDBJ whole genome shotgun (WGS) entry which is preliminary data.</text>
</comment>
<evidence type="ECO:0000256" key="1">
    <source>
        <dbReference type="ARBA" id="ARBA00000900"/>
    </source>
</evidence>